<dbReference type="GeneID" id="85438671"/>
<proteinExistence type="predicted"/>
<accession>A0AAD8Q331</accession>
<dbReference type="EMBL" id="JAHLJV010000021">
    <property type="protein sequence ID" value="KAK1594177.1"/>
    <property type="molecule type" value="Genomic_DNA"/>
</dbReference>
<evidence type="ECO:0000313" key="2">
    <source>
        <dbReference type="Proteomes" id="UP001230504"/>
    </source>
</evidence>
<organism evidence="1 2">
    <name type="scientific">Colletotrichum navitas</name>
    <dbReference type="NCBI Taxonomy" id="681940"/>
    <lineage>
        <taxon>Eukaryota</taxon>
        <taxon>Fungi</taxon>
        <taxon>Dikarya</taxon>
        <taxon>Ascomycota</taxon>
        <taxon>Pezizomycotina</taxon>
        <taxon>Sordariomycetes</taxon>
        <taxon>Hypocreomycetidae</taxon>
        <taxon>Glomerellales</taxon>
        <taxon>Glomerellaceae</taxon>
        <taxon>Colletotrichum</taxon>
        <taxon>Colletotrichum graminicola species complex</taxon>
    </lineage>
</organism>
<dbReference type="RefSeq" id="XP_060415398.1">
    <property type="nucleotide sequence ID" value="XM_060554431.1"/>
</dbReference>
<comment type="caution">
    <text evidence="1">The sequence shown here is derived from an EMBL/GenBank/DDBJ whole genome shotgun (WGS) entry which is preliminary data.</text>
</comment>
<sequence>MNQDSMTSQEEELSDWQHSRRIFLEQPIEEAFFISSAILRKGKAETLLEDFDRCRLTRGQLQRYIALADKLEDSLLRRAARLGSVVQATTAAWLAHKQDLSDEEWDALVQNERAVGMAAIVVAFEKALQSFVLASRDPKLREAHEALGVGRPDWEKYYDLSVEDWRENGADVAQEDVDDAKKRRRGCRFLNKRD</sequence>
<evidence type="ECO:0000313" key="1">
    <source>
        <dbReference type="EMBL" id="KAK1594177.1"/>
    </source>
</evidence>
<reference evidence="1" key="1">
    <citation type="submission" date="2021-06" db="EMBL/GenBank/DDBJ databases">
        <title>Comparative genomics, transcriptomics and evolutionary studies reveal genomic signatures of adaptation to plant cell wall in hemibiotrophic fungi.</title>
        <authorList>
            <consortium name="DOE Joint Genome Institute"/>
            <person name="Baroncelli R."/>
            <person name="Diaz J.F."/>
            <person name="Benocci T."/>
            <person name="Peng M."/>
            <person name="Battaglia E."/>
            <person name="Haridas S."/>
            <person name="Andreopoulos W."/>
            <person name="Labutti K."/>
            <person name="Pangilinan J."/>
            <person name="Floch G.L."/>
            <person name="Makela M.R."/>
            <person name="Henrissat B."/>
            <person name="Grigoriev I.V."/>
            <person name="Crouch J.A."/>
            <person name="De Vries R.P."/>
            <person name="Sukno S.A."/>
            <person name="Thon M.R."/>
        </authorList>
    </citation>
    <scope>NUCLEOTIDE SEQUENCE</scope>
    <source>
        <strain evidence="1">CBS 125086</strain>
    </source>
</reference>
<name>A0AAD8Q331_9PEZI</name>
<dbReference type="Proteomes" id="UP001230504">
    <property type="component" value="Unassembled WGS sequence"/>
</dbReference>
<dbReference type="AlphaFoldDB" id="A0AAD8Q331"/>
<gene>
    <name evidence="1" type="ORF">LY79DRAFT_512875</name>
</gene>
<protein>
    <submittedName>
        <fullName evidence="1">Uncharacterized protein</fullName>
    </submittedName>
</protein>
<keyword evidence="2" id="KW-1185">Reference proteome</keyword>